<dbReference type="OrthoDB" id="9762921at2"/>
<evidence type="ECO:0000313" key="3">
    <source>
        <dbReference type="Proteomes" id="UP000295788"/>
    </source>
</evidence>
<dbReference type="AlphaFoldDB" id="A0A4R3K717"/>
<dbReference type="Pfam" id="PF21688">
    <property type="entry name" value="FAD-depend_C"/>
    <property type="match status" value="1"/>
</dbReference>
<name>A0A4R3K717_9BACI</name>
<sequence length="555" mass="61705">MAIRISNIKLPIDHTEKDFIQAIEKKLRLPIKKVKAYEIIKRSIDARKDVRFVYQIEATLTTDEKKLVEKLHSQDVQIVKEKKQKELIPGDEELLYPPIVIGAGPAGLFAALELAKYGYKPLILERGRDVERRNKDILHFWRTGELNIHSNVQFGEGGAGTFSDGKLTTRIKDSRIDQVFQTFVEEGAPKEILYVHKPHIGTDNLKKIVYNLRQWLIKMGATIKFDSLVTNLIIEEGKIVAVEVNYKYQIPAQVVVMAIGHSARDTYEMLYQQGVTIQGKPLAIGARIEHPQQLINEAQYGSYANAPQLGAADYTLVKSAGESEDDRACYSFCMCPGGVVVAAASEKGMVVTNGMSYYSRASRVANSALVATVSTDDFKGDDPLAGVRFLRKYEKKAYQLGGGGYKAPAQKVGDFLDGVPSNDLDDVPFRPTYRPGITPTDLHLTLPDFVSQSLEQAISVFGKKLRGYDTRNAVLTGVETRTSAPVRIPRKEDFQSENVIGLYPAGEGAGYAGGIVSAAVDGIRVAELLIETYRRPRKNFEEEDLQWENISEPTE</sequence>
<evidence type="ECO:0000313" key="2">
    <source>
        <dbReference type="EMBL" id="TCS78639.1"/>
    </source>
</evidence>
<comment type="caution">
    <text evidence="2">The sequence shown here is derived from an EMBL/GenBank/DDBJ whole genome shotgun (WGS) entry which is preliminary data.</text>
</comment>
<dbReference type="Pfam" id="PF13450">
    <property type="entry name" value="NAD_binding_8"/>
    <property type="match status" value="1"/>
</dbReference>
<dbReference type="InterPro" id="IPR028348">
    <property type="entry name" value="FAD-binding_protein"/>
</dbReference>
<dbReference type="Gene3D" id="3.30.70.2700">
    <property type="match status" value="1"/>
</dbReference>
<reference evidence="2 3" key="1">
    <citation type="submission" date="2019-03" db="EMBL/GenBank/DDBJ databases">
        <title>Genomic Encyclopedia of Type Strains, Phase IV (KMG-IV): sequencing the most valuable type-strain genomes for metagenomic binning, comparative biology and taxonomic classification.</title>
        <authorList>
            <person name="Goeker M."/>
        </authorList>
    </citation>
    <scope>NUCLEOTIDE SEQUENCE [LARGE SCALE GENOMIC DNA]</scope>
    <source>
        <strain evidence="2 3">DSM 23802</strain>
    </source>
</reference>
<organism evidence="2 3">
    <name type="scientific">Tepidibacillus fermentans</name>
    <dbReference type="NCBI Taxonomy" id="1281767"/>
    <lineage>
        <taxon>Bacteria</taxon>
        <taxon>Bacillati</taxon>
        <taxon>Bacillota</taxon>
        <taxon>Bacilli</taxon>
        <taxon>Bacillales</taxon>
        <taxon>Bacillaceae</taxon>
        <taxon>Tepidibacillus</taxon>
    </lineage>
</organism>
<evidence type="ECO:0000259" key="1">
    <source>
        <dbReference type="Pfam" id="PF21688"/>
    </source>
</evidence>
<feature type="domain" description="FAD-dependent protein C-terminal" evidence="1">
    <location>
        <begin position="281"/>
        <end position="482"/>
    </location>
</feature>
<dbReference type="PIRSF" id="PIRSF038984">
    <property type="entry name" value="FAD_binding_protein"/>
    <property type="match status" value="1"/>
</dbReference>
<dbReference type="Gene3D" id="3.50.50.60">
    <property type="entry name" value="FAD/NAD(P)-binding domain"/>
    <property type="match status" value="2"/>
</dbReference>
<dbReference type="EMBL" id="SMAB01000026">
    <property type="protein sequence ID" value="TCS78639.1"/>
    <property type="molecule type" value="Genomic_DNA"/>
</dbReference>
<keyword evidence="3" id="KW-1185">Reference proteome</keyword>
<dbReference type="PANTHER" id="PTHR42842">
    <property type="entry name" value="FAD/NAD(P)-BINDING OXIDOREDUCTASE"/>
    <property type="match status" value="1"/>
</dbReference>
<protein>
    <recommendedName>
        <fullName evidence="1">FAD-dependent protein C-terminal domain-containing protein</fullName>
    </recommendedName>
</protein>
<dbReference type="PANTHER" id="PTHR42842:SF3">
    <property type="entry name" value="FAD_NAD(P)-BINDING OXIDOREDUCTASE FAMILY PROTEIN"/>
    <property type="match status" value="1"/>
</dbReference>
<dbReference type="Proteomes" id="UP000295788">
    <property type="component" value="Unassembled WGS sequence"/>
</dbReference>
<dbReference type="RefSeq" id="WP_132770526.1">
    <property type="nucleotide sequence ID" value="NZ_SMAB01000026.1"/>
</dbReference>
<dbReference type="InterPro" id="IPR049516">
    <property type="entry name" value="FAD-depend_C"/>
</dbReference>
<accession>A0A4R3K717</accession>
<dbReference type="SUPFAM" id="SSF51905">
    <property type="entry name" value="FAD/NAD(P)-binding domain"/>
    <property type="match status" value="1"/>
</dbReference>
<dbReference type="PRINTS" id="PR00419">
    <property type="entry name" value="ADXRDTASE"/>
</dbReference>
<proteinExistence type="predicted"/>
<gene>
    <name evidence="2" type="ORF">EDD72_12619</name>
</gene>
<dbReference type="InterPro" id="IPR036188">
    <property type="entry name" value="FAD/NAD-bd_sf"/>
</dbReference>